<dbReference type="Proteomes" id="UP000234882">
    <property type="component" value="Chromosome"/>
</dbReference>
<sequence>MTDDQPAEARQLLKTGGHKYDHGHLAVIAGAQAGAARLAARAAMRIGAGLVTLLPPSDALARFHGGPDAVMLHPLNEPGGLEAWCKARRVSALLIGPGCGIDRAHALLPAVLASGLPAIVDADAITALAAHPGQKLRPEIVLTPHEGEFKRLCPDLTPTDDPDQRDTVARRAAQRWNATILLKGPVSVIAHPDGTNWRHDASDAPQLATAGSGDVLAGLIGGLLARGFDAALACRLAAWVHAQSARRFGPGLIADDLPEQIPVLLRELA</sequence>
<proteinExistence type="inferred from homology"/>
<reference evidence="9" key="1">
    <citation type="submission" date="2017-12" db="EMBL/GenBank/DDBJ databases">
        <title>Genomic analysis of Paracoccus sp. CBA4604.</title>
        <authorList>
            <person name="Roh S.W."/>
            <person name="Kim J.Y."/>
            <person name="Kim J.S."/>
        </authorList>
    </citation>
    <scope>NUCLEOTIDE SEQUENCE [LARGE SCALE GENOMIC DNA]</scope>
    <source>
        <strain evidence="9">CBA4604</strain>
    </source>
</reference>
<comment type="similarity">
    <text evidence="6">Belongs to the NnrD/CARKD family.</text>
</comment>
<dbReference type="EMBL" id="CP025583">
    <property type="protein sequence ID" value="AUM74681.1"/>
    <property type="molecule type" value="Genomic_DNA"/>
</dbReference>
<evidence type="ECO:0000259" key="7">
    <source>
        <dbReference type="PROSITE" id="PS51383"/>
    </source>
</evidence>
<dbReference type="NCBIfam" id="TIGR00196">
    <property type="entry name" value="yjeF_cterm"/>
    <property type="match status" value="1"/>
</dbReference>
<dbReference type="KEGG" id="paru:CYR75_10655"/>
<dbReference type="PROSITE" id="PS51383">
    <property type="entry name" value="YJEF_C_3"/>
    <property type="match status" value="1"/>
</dbReference>
<dbReference type="Pfam" id="PF01256">
    <property type="entry name" value="Carb_kinase"/>
    <property type="match status" value="1"/>
</dbReference>
<keyword evidence="4 6" id="KW-0520">NAD</keyword>
<dbReference type="Gene3D" id="3.40.1190.20">
    <property type="match status" value="1"/>
</dbReference>
<keyword evidence="1 6" id="KW-0547">Nucleotide-binding</keyword>
<feature type="binding site" evidence="6">
    <location>
        <begin position="183"/>
        <end position="187"/>
    </location>
    <ligand>
        <name>AMP</name>
        <dbReference type="ChEBI" id="CHEBI:456215"/>
    </ligand>
</feature>
<feature type="binding site" evidence="6">
    <location>
        <position position="213"/>
    </location>
    <ligand>
        <name>AMP</name>
        <dbReference type="ChEBI" id="CHEBI:456215"/>
    </ligand>
</feature>
<dbReference type="EC" id="4.2.1.136" evidence="6"/>
<dbReference type="OrthoDB" id="9806925at2"/>
<evidence type="ECO:0000256" key="5">
    <source>
        <dbReference type="ARBA" id="ARBA00023239"/>
    </source>
</evidence>
<evidence type="ECO:0000256" key="3">
    <source>
        <dbReference type="ARBA" id="ARBA00022857"/>
    </source>
</evidence>
<dbReference type="GO" id="GO:0052856">
    <property type="term" value="F:NAD(P)HX epimerase activity"/>
    <property type="evidence" value="ECO:0007669"/>
    <property type="project" value="TreeGrafter"/>
</dbReference>
<evidence type="ECO:0000256" key="1">
    <source>
        <dbReference type="ARBA" id="ARBA00022741"/>
    </source>
</evidence>
<name>A0A2K9MGA4_9RHOB</name>
<feature type="binding site" evidence="6">
    <location>
        <position position="145"/>
    </location>
    <ligand>
        <name>(6S)-NADPHX</name>
        <dbReference type="ChEBI" id="CHEBI:64076"/>
    </ligand>
</feature>
<dbReference type="GO" id="GO:0052855">
    <property type="term" value="F:ADP-dependent NAD(P)H-hydrate dehydratase activity"/>
    <property type="evidence" value="ECO:0007669"/>
    <property type="project" value="UniProtKB-UniRule"/>
</dbReference>
<dbReference type="SUPFAM" id="SSF53613">
    <property type="entry name" value="Ribokinase-like"/>
    <property type="match status" value="1"/>
</dbReference>
<feature type="domain" description="YjeF C-terminal" evidence="7">
    <location>
        <begin position="2"/>
        <end position="268"/>
    </location>
</feature>
<dbReference type="PANTHER" id="PTHR12592:SF0">
    <property type="entry name" value="ATP-DEPENDENT (S)-NAD(P)H-HYDRATE DEHYDRATASE"/>
    <property type="match status" value="1"/>
</dbReference>
<evidence type="ECO:0000313" key="8">
    <source>
        <dbReference type="EMBL" id="AUM74681.1"/>
    </source>
</evidence>
<dbReference type="HAMAP" id="MF_01965">
    <property type="entry name" value="NADHX_dehydratase"/>
    <property type="match status" value="1"/>
</dbReference>
<keyword evidence="3 6" id="KW-0521">NADP</keyword>
<comment type="cofactor">
    <cofactor evidence="6">
        <name>Mg(2+)</name>
        <dbReference type="ChEBI" id="CHEBI:18420"/>
    </cofactor>
</comment>
<organism evidence="8 9">
    <name type="scientific">Paracoccus jeotgali</name>
    <dbReference type="NCBI Taxonomy" id="2065379"/>
    <lineage>
        <taxon>Bacteria</taxon>
        <taxon>Pseudomonadati</taxon>
        <taxon>Pseudomonadota</taxon>
        <taxon>Alphaproteobacteria</taxon>
        <taxon>Rhodobacterales</taxon>
        <taxon>Paracoccaceae</taxon>
        <taxon>Paracoccus</taxon>
    </lineage>
</organism>
<dbReference type="CDD" id="cd01171">
    <property type="entry name" value="YXKO-related"/>
    <property type="match status" value="1"/>
</dbReference>
<evidence type="ECO:0000256" key="6">
    <source>
        <dbReference type="HAMAP-Rule" id="MF_01965"/>
    </source>
</evidence>
<gene>
    <name evidence="6" type="primary">nnrD</name>
    <name evidence="8" type="ORF">CYR75_10655</name>
</gene>
<dbReference type="PANTHER" id="PTHR12592">
    <property type="entry name" value="ATP-DEPENDENT (S)-NAD(P)H-HYDRATE DEHYDRATASE FAMILY MEMBER"/>
    <property type="match status" value="1"/>
</dbReference>
<protein>
    <recommendedName>
        <fullName evidence="6">ADP-dependent (S)-NAD(P)H-hydrate dehydratase</fullName>
        <ecNumber evidence="6">4.2.1.136</ecNumber>
    </recommendedName>
    <alternativeName>
        <fullName evidence="6">ADP-dependent NAD(P)HX dehydratase</fullName>
    </alternativeName>
</protein>
<comment type="catalytic activity">
    <reaction evidence="6">
        <text>(6S)-NADHX + ADP = AMP + phosphate + NADH + H(+)</text>
        <dbReference type="Rhea" id="RHEA:32223"/>
        <dbReference type="ChEBI" id="CHEBI:15378"/>
        <dbReference type="ChEBI" id="CHEBI:43474"/>
        <dbReference type="ChEBI" id="CHEBI:57945"/>
        <dbReference type="ChEBI" id="CHEBI:64074"/>
        <dbReference type="ChEBI" id="CHEBI:456215"/>
        <dbReference type="ChEBI" id="CHEBI:456216"/>
        <dbReference type="EC" id="4.2.1.136"/>
    </reaction>
</comment>
<feature type="binding site" evidence="6">
    <location>
        <position position="35"/>
    </location>
    <ligand>
        <name>(6S)-NADPHX</name>
        <dbReference type="ChEBI" id="CHEBI:64076"/>
    </ligand>
</feature>
<dbReference type="GO" id="GO:0046496">
    <property type="term" value="P:nicotinamide nucleotide metabolic process"/>
    <property type="evidence" value="ECO:0007669"/>
    <property type="project" value="UniProtKB-UniRule"/>
</dbReference>
<comment type="function">
    <text evidence="6">Catalyzes the dehydration of the S-form of NAD(P)HX at the expense of ADP, which is converted to AMP. Together with NAD(P)HX epimerase, which catalyzes the epimerization of the S- and R-forms, the enzyme allows the repair of both epimers of NAD(P)HX, a damaged form of NAD(P)H that is a result of enzymatic or heat-dependent hydration.</text>
</comment>
<dbReference type="InterPro" id="IPR000631">
    <property type="entry name" value="CARKD"/>
</dbReference>
<dbReference type="InterPro" id="IPR029056">
    <property type="entry name" value="Ribokinase-like"/>
</dbReference>
<dbReference type="GO" id="GO:0005524">
    <property type="term" value="F:ATP binding"/>
    <property type="evidence" value="ECO:0007669"/>
    <property type="project" value="UniProtKB-KW"/>
</dbReference>
<dbReference type="InterPro" id="IPR017953">
    <property type="entry name" value="Carbohydrate_kinase_pred_CS"/>
</dbReference>
<keyword evidence="9" id="KW-1185">Reference proteome</keyword>
<evidence type="ECO:0000256" key="2">
    <source>
        <dbReference type="ARBA" id="ARBA00022840"/>
    </source>
</evidence>
<comment type="catalytic activity">
    <reaction evidence="6">
        <text>(6S)-NADPHX + ADP = AMP + phosphate + NADPH + H(+)</text>
        <dbReference type="Rhea" id="RHEA:32235"/>
        <dbReference type="ChEBI" id="CHEBI:15378"/>
        <dbReference type="ChEBI" id="CHEBI:43474"/>
        <dbReference type="ChEBI" id="CHEBI:57783"/>
        <dbReference type="ChEBI" id="CHEBI:64076"/>
        <dbReference type="ChEBI" id="CHEBI:456215"/>
        <dbReference type="ChEBI" id="CHEBI:456216"/>
        <dbReference type="EC" id="4.2.1.136"/>
    </reaction>
</comment>
<dbReference type="RefSeq" id="WP_101500026.1">
    <property type="nucleotide sequence ID" value="NZ_CP025583.1"/>
</dbReference>
<keyword evidence="5 6" id="KW-0456">Lyase</keyword>
<feature type="binding site" evidence="6">
    <location>
        <position position="98"/>
    </location>
    <ligand>
        <name>(6S)-NADPHX</name>
        <dbReference type="ChEBI" id="CHEBI:64076"/>
    </ligand>
</feature>
<comment type="subunit">
    <text evidence="6">Homotetramer.</text>
</comment>
<dbReference type="GO" id="GO:0110051">
    <property type="term" value="P:metabolite repair"/>
    <property type="evidence" value="ECO:0007669"/>
    <property type="project" value="TreeGrafter"/>
</dbReference>
<accession>A0A2K9MGA4</accession>
<dbReference type="PROSITE" id="PS01050">
    <property type="entry name" value="YJEF_C_2"/>
    <property type="match status" value="1"/>
</dbReference>
<keyword evidence="2 6" id="KW-0067">ATP-binding</keyword>
<feature type="binding site" evidence="6">
    <location>
        <position position="214"/>
    </location>
    <ligand>
        <name>(6S)-NADPHX</name>
        <dbReference type="ChEBI" id="CHEBI:64076"/>
    </ligand>
</feature>
<evidence type="ECO:0000313" key="9">
    <source>
        <dbReference type="Proteomes" id="UP000234882"/>
    </source>
</evidence>
<dbReference type="AlphaFoldDB" id="A0A2K9MGA4"/>
<evidence type="ECO:0000256" key="4">
    <source>
        <dbReference type="ARBA" id="ARBA00023027"/>
    </source>
</evidence>